<dbReference type="Pfam" id="PF06324">
    <property type="entry name" value="Pigment_DH"/>
    <property type="match status" value="1"/>
</dbReference>
<evidence type="ECO:0000313" key="6">
    <source>
        <dbReference type="Proteomes" id="UP001258017"/>
    </source>
</evidence>
<gene>
    <name evidence="5" type="ORF">KPH14_005761</name>
</gene>
<comment type="caution">
    <text evidence="5">The sequence shown here is derived from an EMBL/GenBank/DDBJ whole genome shotgun (WGS) entry which is preliminary data.</text>
</comment>
<dbReference type="InterPro" id="IPR009396">
    <property type="entry name" value="Pigment_DH"/>
</dbReference>
<organism evidence="5 6">
    <name type="scientific">Odynerus spinipes</name>
    <dbReference type="NCBI Taxonomy" id="1348599"/>
    <lineage>
        <taxon>Eukaryota</taxon>
        <taxon>Metazoa</taxon>
        <taxon>Ecdysozoa</taxon>
        <taxon>Arthropoda</taxon>
        <taxon>Hexapoda</taxon>
        <taxon>Insecta</taxon>
        <taxon>Pterygota</taxon>
        <taxon>Neoptera</taxon>
        <taxon>Endopterygota</taxon>
        <taxon>Hymenoptera</taxon>
        <taxon>Apocrita</taxon>
        <taxon>Aculeata</taxon>
        <taxon>Vespoidea</taxon>
        <taxon>Vespidae</taxon>
        <taxon>Eumeninae</taxon>
        <taxon>Odynerus</taxon>
    </lineage>
</organism>
<dbReference type="GO" id="GO:0005576">
    <property type="term" value="C:extracellular region"/>
    <property type="evidence" value="ECO:0007669"/>
    <property type="project" value="UniProtKB-SubCell"/>
</dbReference>
<proteinExistence type="inferred from homology"/>
<protein>
    <submittedName>
        <fullName evidence="5">Uncharacterized protein</fullName>
    </submittedName>
</protein>
<keyword evidence="3" id="KW-0964">Secreted</keyword>
<accession>A0AAD9RBQ4</accession>
<dbReference type="GO" id="GO:0005179">
    <property type="term" value="F:hormone activity"/>
    <property type="evidence" value="ECO:0007669"/>
    <property type="project" value="InterPro"/>
</dbReference>
<keyword evidence="6" id="KW-1185">Reference proteome</keyword>
<dbReference type="GO" id="GO:0009416">
    <property type="term" value="P:response to light stimulus"/>
    <property type="evidence" value="ECO:0007669"/>
    <property type="project" value="InterPro"/>
</dbReference>
<dbReference type="AlphaFoldDB" id="A0AAD9RBQ4"/>
<evidence type="ECO:0000256" key="2">
    <source>
        <dbReference type="ARBA" id="ARBA00010172"/>
    </source>
</evidence>
<reference evidence="5" key="1">
    <citation type="submission" date="2021-08" db="EMBL/GenBank/DDBJ databases">
        <authorList>
            <person name="Misof B."/>
            <person name="Oliver O."/>
            <person name="Podsiadlowski L."/>
            <person name="Donath A."/>
            <person name="Peters R."/>
            <person name="Mayer C."/>
            <person name="Rust J."/>
            <person name="Gunkel S."/>
            <person name="Lesny P."/>
            <person name="Martin S."/>
            <person name="Oeyen J.P."/>
            <person name="Petersen M."/>
            <person name="Panagiotis P."/>
            <person name="Wilbrandt J."/>
            <person name="Tanja T."/>
        </authorList>
    </citation>
    <scope>NUCLEOTIDE SEQUENCE</scope>
    <source>
        <strain evidence="5">GBR_01_08_01A</strain>
        <tissue evidence="5">Thorax + abdomen</tissue>
    </source>
</reference>
<evidence type="ECO:0000256" key="1">
    <source>
        <dbReference type="ARBA" id="ARBA00004613"/>
    </source>
</evidence>
<evidence type="ECO:0000256" key="4">
    <source>
        <dbReference type="ARBA" id="ARBA00022815"/>
    </source>
</evidence>
<dbReference type="EMBL" id="JAIFRP010004406">
    <property type="protein sequence ID" value="KAK2576428.1"/>
    <property type="molecule type" value="Genomic_DNA"/>
</dbReference>
<keyword evidence="4" id="KW-0027">Amidation</keyword>
<evidence type="ECO:0000256" key="3">
    <source>
        <dbReference type="ARBA" id="ARBA00022525"/>
    </source>
</evidence>
<comment type="similarity">
    <text evidence="2">Belongs to the arthropod PDH family.</text>
</comment>
<reference evidence="5" key="2">
    <citation type="journal article" date="2023" name="Commun. Biol.">
        <title>Intrasexual cuticular hydrocarbon dimorphism in a wasp sheds light on hydrocarbon biosynthesis genes in Hymenoptera.</title>
        <authorList>
            <person name="Moris V.C."/>
            <person name="Podsiadlowski L."/>
            <person name="Martin S."/>
            <person name="Oeyen J.P."/>
            <person name="Donath A."/>
            <person name="Petersen M."/>
            <person name="Wilbrandt J."/>
            <person name="Misof B."/>
            <person name="Liedtke D."/>
            <person name="Thamm M."/>
            <person name="Scheiner R."/>
            <person name="Schmitt T."/>
            <person name="Niehuis O."/>
        </authorList>
    </citation>
    <scope>NUCLEOTIDE SEQUENCE</scope>
    <source>
        <strain evidence="5">GBR_01_08_01A</strain>
    </source>
</reference>
<dbReference type="Proteomes" id="UP001258017">
    <property type="component" value="Unassembled WGS sequence"/>
</dbReference>
<comment type="subcellular location">
    <subcellularLocation>
        <location evidence="1">Secreted</location>
    </subcellularLocation>
</comment>
<sequence>MGARSVPSSLKNRILVMSAYSGSRRRVVRQARYTLSNKEPVARSILPRGTRNILGTYTRHQLTDSNLIFSGFERTEAETNMKFVFTCGIFLLIVSQTFATIDDNERNVFPLNFPYGRGLDNELQLARLLASMPRLCYPKRNSEIINTLLGLPKNMNNAGK</sequence>
<name>A0AAD9RBQ4_9HYME</name>
<evidence type="ECO:0000313" key="5">
    <source>
        <dbReference type="EMBL" id="KAK2576428.1"/>
    </source>
</evidence>